<gene>
    <name evidence="9" type="primary">CCA1_2</name>
    <name evidence="9" type="ORF">BGZ65_005472</name>
</gene>
<feature type="region of interest" description="Disordered" evidence="6">
    <location>
        <begin position="1"/>
        <end position="25"/>
    </location>
</feature>
<protein>
    <submittedName>
        <fullName evidence="9">CCA tRNA nucleotidyltransferase, mitochondrial</fullName>
    </submittedName>
</protein>
<evidence type="ECO:0000256" key="4">
    <source>
        <dbReference type="ARBA" id="ARBA00022884"/>
    </source>
</evidence>
<feature type="region of interest" description="Disordered" evidence="6">
    <location>
        <begin position="345"/>
        <end position="372"/>
    </location>
</feature>
<evidence type="ECO:0000256" key="5">
    <source>
        <dbReference type="RuleBase" id="RU003953"/>
    </source>
</evidence>
<evidence type="ECO:0000313" key="9">
    <source>
        <dbReference type="EMBL" id="KAG0006663.1"/>
    </source>
</evidence>
<dbReference type="PANTHER" id="PTHR13734">
    <property type="entry name" value="TRNA-NUCLEOTIDYLTRANSFERASE"/>
    <property type="match status" value="1"/>
</dbReference>
<dbReference type="GO" id="GO:0052929">
    <property type="term" value="F:ATP:3'-cytidine-cytidine-tRNA adenylyltransferase activity"/>
    <property type="evidence" value="ECO:0007669"/>
    <property type="project" value="TreeGrafter"/>
</dbReference>
<dbReference type="Gene3D" id="3.30.460.10">
    <property type="entry name" value="Beta Polymerase, domain 2"/>
    <property type="match status" value="1"/>
</dbReference>
<feature type="compositionally biased region" description="Pro residues" evidence="6">
    <location>
        <begin position="349"/>
        <end position="360"/>
    </location>
</feature>
<evidence type="ECO:0000259" key="8">
    <source>
        <dbReference type="Pfam" id="PF12627"/>
    </source>
</evidence>
<dbReference type="EMBL" id="JAAAHW010000078">
    <property type="protein sequence ID" value="KAG0006663.1"/>
    <property type="molecule type" value="Genomic_DNA"/>
</dbReference>
<dbReference type="GO" id="GO:0003723">
    <property type="term" value="F:RNA binding"/>
    <property type="evidence" value="ECO:0007669"/>
    <property type="project" value="UniProtKB-KW"/>
</dbReference>
<dbReference type="Gene3D" id="1.10.3090.10">
    <property type="entry name" value="cca-adding enzyme, domain 2"/>
    <property type="match status" value="1"/>
</dbReference>
<keyword evidence="2 5" id="KW-0808">Transferase</keyword>
<dbReference type="SUPFAM" id="SSF81891">
    <property type="entry name" value="Poly A polymerase C-terminal region-like"/>
    <property type="match status" value="1"/>
</dbReference>
<organism evidence="9 10">
    <name type="scientific">Modicella reniformis</name>
    <dbReference type="NCBI Taxonomy" id="1440133"/>
    <lineage>
        <taxon>Eukaryota</taxon>
        <taxon>Fungi</taxon>
        <taxon>Fungi incertae sedis</taxon>
        <taxon>Mucoromycota</taxon>
        <taxon>Mortierellomycotina</taxon>
        <taxon>Mortierellomycetes</taxon>
        <taxon>Mortierellales</taxon>
        <taxon>Mortierellaceae</taxon>
        <taxon>Modicella</taxon>
    </lineage>
</organism>
<dbReference type="GO" id="GO:0000166">
    <property type="term" value="F:nucleotide binding"/>
    <property type="evidence" value="ECO:0007669"/>
    <property type="project" value="UniProtKB-KW"/>
</dbReference>
<dbReference type="OrthoDB" id="445712at2759"/>
<dbReference type="InterPro" id="IPR043519">
    <property type="entry name" value="NT_sf"/>
</dbReference>
<feature type="domain" description="tRNA nucleotidyltransferase/poly(A) polymerase RNA and SrmB- binding" evidence="8">
    <location>
        <begin position="211"/>
        <end position="271"/>
    </location>
</feature>
<dbReference type="Pfam" id="PF12627">
    <property type="entry name" value="PolyA_pol_RNAbd"/>
    <property type="match status" value="1"/>
</dbReference>
<evidence type="ECO:0000256" key="3">
    <source>
        <dbReference type="ARBA" id="ARBA00022741"/>
    </source>
</evidence>
<name>A0A9P6SV91_9FUNG</name>
<keyword evidence="10" id="KW-1185">Reference proteome</keyword>
<evidence type="ECO:0000256" key="2">
    <source>
        <dbReference type="ARBA" id="ARBA00022679"/>
    </source>
</evidence>
<proteinExistence type="inferred from homology"/>
<keyword evidence="3" id="KW-0547">Nucleotide-binding</keyword>
<dbReference type="GO" id="GO:0001680">
    <property type="term" value="P:tRNA 3'-terminal CCA addition"/>
    <property type="evidence" value="ECO:0007669"/>
    <property type="project" value="TreeGrafter"/>
</dbReference>
<dbReference type="InterPro" id="IPR002646">
    <property type="entry name" value="PolA_pol_head_dom"/>
</dbReference>
<dbReference type="InterPro" id="IPR032828">
    <property type="entry name" value="PolyA_RNA-bd"/>
</dbReference>
<dbReference type="CDD" id="cd05398">
    <property type="entry name" value="NT_ClassII-CCAase"/>
    <property type="match status" value="1"/>
</dbReference>
<dbReference type="SUPFAM" id="SSF81301">
    <property type="entry name" value="Nucleotidyltransferase"/>
    <property type="match status" value="1"/>
</dbReference>
<evidence type="ECO:0000256" key="1">
    <source>
        <dbReference type="ARBA" id="ARBA00007265"/>
    </source>
</evidence>
<dbReference type="Pfam" id="PF01743">
    <property type="entry name" value="PolyA_pol"/>
    <property type="match status" value="1"/>
</dbReference>
<evidence type="ECO:0000259" key="7">
    <source>
        <dbReference type="Pfam" id="PF01743"/>
    </source>
</evidence>
<comment type="caution">
    <text evidence="9">The sequence shown here is derived from an EMBL/GenBank/DDBJ whole genome shotgun (WGS) entry which is preliminary data.</text>
</comment>
<feature type="domain" description="Poly A polymerase head" evidence="7">
    <location>
        <begin position="51"/>
        <end position="183"/>
    </location>
</feature>
<evidence type="ECO:0000313" key="10">
    <source>
        <dbReference type="Proteomes" id="UP000749646"/>
    </source>
</evidence>
<dbReference type="GO" id="GO:0052927">
    <property type="term" value="F:CC tRNA cytidylyltransferase activity"/>
    <property type="evidence" value="ECO:0007669"/>
    <property type="project" value="TreeGrafter"/>
</dbReference>
<dbReference type="Proteomes" id="UP000749646">
    <property type="component" value="Unassembled WGS sequence"/>
</dbReference>
<comment type="similarity">
    <text evidence="1 5">Belongs to the tRNA nucleotidyltransferase/poly(A) polymerase family.</text>
</comment>
<evidence type="ECO:0000256" key="6">
    <source>
        <dbReference type="SAM" id="MobiDB-lite"/>
    </source>
</evidence>
<accession>A0A9P6SV91</accession>
<keyword evidence="4 5" id="KW-0694">RNA-binding</keyword>
<dbReference type="AlphaFoldDB" id="A0A9P6SV91"/>
<reference evidence="9" key="1">
    <citation type="journal article" date="2020" name="Fungal Divers.">
        <title>Resolving the Mortierellaceae phylogeny through synthesis of multi-gene phylogenetics and phylogenomics.</title>
        <authorList>
            <person name="Vandepol N."/>
            <person name="Liber J."/>
            <person name="Desiro A."/>
            <person name="Na H."/>
            <person name="Kennedy M."/>
            <person name="Barry K."/>
            <person name="Grigoriev I.V."/>
            <person name="Miller A.N."/>
            <person name="O'Donnell K."/>
            <person name="Stajich J.E."/>
            <person name="Bonito G."/>
        </authorList>
    </citation>
    <scope>NUCLEOTIDE SEQUENCE</scope>
    <source>
        <strain evidence="9">MES-2147</strain>
    </source>
</reference>
<dbReference type="PANTHER" id="PTHR13734:SF5">
    <property type="entry name" value="CCA TRNA NUCLEOTIDYLTRANSFERASE, MITOCHONDRIAL"/>
    <property type="match status" value="1"/>
</dbReference>
<sequence length="508" mass="57987">MNNKEWSRTLDGNQENPSKDQNDRHQMTVQLTTTESRICGLLDRVSKNYEDKLLGLSCSDIDIGVESMLGYDFANLVADHLKKTSPHNQRKTIIRIPPKPFKGKHLETATMFILGIPIDFVNLRSETYDDPDLFSRQVVFGLPYEDAHHRDFTINALFYNVHTDKIEDYTGKGLEDLRDGWIRTPLKAYETFRQDPLRVLRSIRFAARFHFKMTEDVKQAILDPRIRESLKTKVSKERIRDELRKMMDDDASRSAAIRLLHEFDLHQVVFPPPVTSILFKGVSGVSAVNGERLSLEEGFRLTWILEWLIRINGLKDNFYPEKDPALEQLLKQTQGFDMASHLRSVVTTEPPPPPPPPSPSPSSSSPPASDTPAEEIVNFEQQSRGFLMHTALLYPYRDMTATHGHKDWPVAIWIHKYGLKARKNEVDFTAKLMTGIHEIMDIVNSVAAGLPEGDEELEQDEKVRMGMLIREIGGNKTVNKMWPSALLFGLGIELLPKYTLLRQGILGM</sequence>